<accession>A0ACC0KWS6</accession>
<evidence type="ECO:0000313" key="2">
    <source>
        <dbReference type="Proteomes" id="UP001064048"/>
    </source>
</evidence>
<organism evidence="1 2">
    <name type="scientific">Choristoneura fumiferana</name>
    <name type="common">Spruce budworm moth</name>
    <name type="synonym">Archips fumiferana</name>
    <dbReference type="NCBI Taxonomy" id="7141"/>
    <lineage>
        <taxon>Eukaryota</taxon>
        <taxon>Metazoa</taxon>
        <taxon>Ecdysozoa</taxon>
        <taxon>Arthropoda</taxon>
        <taxon>Hexapoda</taxon>
        <taxon>Insecta</taxon>
        <taxon>Pterygota</taxon>
        <taxon>Neoptera</taxon>
        <taxon>Endopterygota</taxon>
        <taxon>Lepidoptera</taxon>
        <taxon>Glossata</taxon>
        <taxon>Ditrysia</taxon>
        <taxon>Tortricoidea</taxon>
        <taxon>Tortricidae</taxon>
        <taxon>Tortricinae</taxon>
        <taxon>Choristoneura</taxon>
    </lineage>
</organism>
<reference evidence="1 2" key="1">
    <citation type="journal article" date="2022" name="Genome Biol. Evol.">
        <title>The Spruce Budworm Genome: Reconstructing the Evolutionary History of Antifreeze Proteins.</title>
        <authorList>
            <person name="Beliveau C."/>
            <person name="Gagne P."/>
            <person name="Picq S."/>
            <person name="Vernygora O."/>
            <person name="Keeling C.I."/>
            <person name="Pinkney K."/>
            <person name="Doucet D."/>
            <person name="Wen F."/>
            <person name="Johnston J.S."/>
            <person name="Maaroufi H."/>
            <person name="Boyle B."/>
            <person name="Laroche J."/>
            <person name="Dewar K."/>
            <person name="Juretic N."/>
            <person name="Blackburn G."/>
            <person name="Nisole A."/>
            <person name="Brunet B."/>
            <person name="Brandao M."/>
            <person name="Lumley L."/>
            <person name="Duan J."/>
            <person name="Quan G."/>
            <person name="Lucarotti C.J."/>
            <person name="Roe A.D."/>
            <person name="Sperling F.A.H."/>
            <person name="Levesque R.C."/>
            <person name="Cusson M."/>
        </authorList>
    </citation>
    <scope>NUCLEOTIDE SEQUENCE [LARGE SCALE GENOMIC DNA]</scope>
    <source>
        <strain evidence="1">Glfc:IPQL:Cfum</strain>
    </source>
</reference>
<protein>
    <submittedName>
        <fullName evidence="1">Uncharacterized protein</fullName>
    </submittedName>
</protein>
<proteinExistence type="predicted"/>
<gene>
    <name evidence="1" type="ORF">MSG28_009299</name>
</gene>
<dbReference type="EMBL" id="CM046115">
    <property type="protein sequence ID" value="KAI8441026.1"/>
    <property type="molecule type" value="Genomic_DNA"/>
</dbReference>
<keyword evidence="2" id="KW-1185">Reference proteome</keyword>
<comment type="caution">
    <text evidence="1">The sequence shown here is derived from an EMBL/GenBank/DDBJ whole genome shotgun (WGS) entry which is preliminary data.</text>
</comment>
<dbReference type="Proteomes" id="UP001064048">
    <property type="component" value="Chromosome 15"/>
</dbReference>
<sequence>MLFFPVAWQPEGLEDQSGLRGSSVDYAAALLLAAMAAVLLAAVGYHCAATWRWIVGRQVITLLDQCIASFTPSNDLNC</sequence>
<evidence type="ECO:0000313" key="1">
    <source>
        <dbReference type="EMBL" id="KAI8441026.1"/>
    </source>
</evidence>
<name>A0ACC0KWS6_CHOFU</name>